<accession>A0ABU1MZE3</accession>
<dbReference type="PANTHER" id="PTHR43377:SF6">
    <property type="entry name" value="GFO_IDH_MOCA-LIKE OXIDOREDUCTASE N-TERMINAL DOMAIN-CONTAINING PROTEIN"/>
    <property type="match status" value="1"/>
</dbReference>
<protein>
    <submittedName>
        <fullName evidence="3">Dehydrogenase</fullName>
    </submittedName>
</protein>
<comment type="caution">
    <text evidence="3">The sequence shown here is derived from an EMBL/GenBank/DDBJ whole genome shotgun (WGS) entry which is preliminary data.</text>
</comment>
<dbReference type="InterPro" id="IPR036291">
    <property type="entry name" value="NAD(P)-bd_dom_sf"/>
</dbReference>
<dbReference type="InterPro" id="IPR000683">
    <property type="entry name" value="Gfo/Idh/MocA-like_OxRdtase_N"/>
</dbReference>
<name>A0ABU1MZE3_9CAUL</name>
<dbReference type="Proteomes" id="UP001262754">
    <property type="component" value="Unassembled WGS sequence"/>
</dbReference>
<dbReference type="EMBL" id="JAVDRL010000006">
    <property type="protein sequence ID" value="MDR6531545.1"/>
    <property type="molecule type" value="Genomic_DNA"/>
</dbReference>
<organism evidence="3 4">
    <name type="scientific">Caulobacter rhizosphaerae</name>
    <dbReference type="NCBI Taxonomy" id="2010972"/>
    <lineage>
        <taxon>Bacteria</taxon>
        <taxon>Pseudomonadati</taxon>
        <taxon>Pseudomonadota</taxon>
        <taxon>Alphaproteobacteria</taxon>
        <taxon>Caulobacterales</taxon>
        <taxon>Caulobacteraceae</taxon>
        <taxon>Caulobacter</taxon>
    </lineage>
</organism>
<dbReference type="Gene3D" id="3.40.50.720">
    <property type="entry name" value="NAD(P)-binding Rossmann-like Domain"/>
    <property type="match status" value="1"/>
</dbReference>
<dbReference type="Pfam" id="PF22725">
    <property type="entry name" value="GFO_IDH_MocA_C3"/>
    <property type="match status" value="1"/>
</dbReference>
<evidence type="ECO:0000313" key="3">
    <source>
        <dbReference type="EMBL" id="MDR6531545.1"/>
    </source>
</evidence>
<dbReference type="Pfam" id="PF01408">
    <property type="entry name" value="GFO_IDH_MocA"/>
    <property type="match status" value="1"/>
</dbReference>
<dbReference type="InterPro" id="IPR051450">
    <property type="entry name" value="Gfo/Idh/MocA_Oxidoreductases"/>
</dbReference>
<dbReference type="InterPro" id="IPR055170">
    <property type="entry name" value="GFO_IDH_MocA-like_dom"/>
</dbReference>
<feature type="domain" description="GFO/IDH/MocA-like oxidoreductase" evidence="2">
    <location>
        <begin position="125"/>
        <end position="239"/>
    </location>
</feature>
<keyword evidence="4" id="KW-1185">Reference proteome</keyword>
<dbReference type="RefSeq" id="WP_235526153.1">
    <property type="nucleotide sequence ID" value="NZ_JAVDRL010000006.1"/>
</dbReference>
<feature type="domain" description="Gfo/Idh/MocA-like oxidoreductase N-terminal" evidence="1">
    <location>
        <begin position="3"/>
        <end position="117"/>
    </location>
</feature>
<proteinExistence type="predicted"/>
<sequence length="333" mass="35506">MTRVAVVGCGAWGRNLIRTCAELGVLGAVVDADAAAAQGQADAWSVPALPLAQALDDRRLDAMIIAAPAPVHAALCRLALSHGKDVFVEKPLASDLAEAEALAADVACSDRVFMVGHLLRHHPAFQALEAIVARGEIGALRYITASRLSLGRVRTHENAFLSLSPHDVSMVLALAGAEPARVKATGQAFVTRGVADEVHADLGFRGPGACGDLHAHIAASWLSPIKEQRLVVVGETGALVFDDVRPWPEKLMRRDQAVILTEAGPVASGTEPRFVDLVAEPPLTREIRHFIQSCQTRETPLTGIDEGIRVQRVLESVQLQLSRGPDQLQSQSN</sequence>
<gene>
    <name evidence="3" type="ORF">J2800_002292</name>
</gene>
<reference evidence="3 4" key="1">
    <citation type="submission" date="2023-07" db="EMBL/GenBank/DDBJ databases">
        <title>Sorghum-associated microbial communities from plants grown in Nebraska, USA.</title>
        <authorList>
            <person name="Schachtman D."/>
        </authorList>
    </citation>
    <scope>NUCLEOTIDE SEQUENCE [LARGE SCALE GENOMIC DNA]</scope>
    <source>
        <strain evidence="3 4">DS2154</strain>
    </source>
</reference>
<evidence type="ECO:0000313" key="4">
    <source>
        <dbReference type="Proteomes" id="UP001262754"/>
    </source>
</evidence>
<dbReference type="PANTHER" id="PTHR43377">
    <property type="entry name" value="BILIVERDIN REDUCTASE A"/>
    <property type="match status" value="1"/>
</dbReference>
<evidence type="ECO:0000259" key="2">
    <source>
        <dbReference type="Pfam" id="PF22725"/>
    </source>
</evidence>
<evidence type="ECO:0000259" key="1">
    <source>
        <dbReference type="Pfam" id="PF01408"/>
    </source>
</evidence>
<dbReference type="SUPFAM" id="SSF51735">
    <property type="entry name" value="NAD(P)-binding Rossmann-fold domains"/>
    <property type="match status" value="1"/>
</dbReference>
<dbReference type="Gene3D" id="3.30.360.10">
    <property type="entry name" value="Dihydrodipicolinate Reductase, domain 2"/>
    <property type="match status" value="1"/>
</dbReference>
<dbReference type="SUPFAM" id="SSF55347">
    <property type="entry name" value="Glyceraldehyde-3-phosphate dehydrogenase-like, C-terminal domain"/>
    <property type="match status" value="1"/>
</dbReference>